<feature type="domain" description="HTH lysR-type" evidence="5">
    <location>
        <begin position="1"/>
        <end position="59"/>
    </location>
</feature>
<evidence type="ECO:0000313" key="6">
    <source>
        <dbReference type="EMBL" id="MFC6284721.1"/>
    </source>
</evidence>
<dbReference type="PANTHER" id="PTHR30419">
    <property type="entry name" value="HTH-TYPE TRANSCRIPTIONAL REGULATOR YBHD"/>
    <property type="match status" value="1"/>
</dbReference>
<evidence type="ECO:0000256" key="4">
    <source>
        <dbReference type="ARBA" id="ARBA00023163"/>
    </source>
</evidence>
<dbReference type="RefSeq" id="WP_371435001.1">
    <property type="nucleotide sequence ID" value="NZ_JBHSRS010000084.1"/>
</dbReference>
<sequence>MNLLASLRYLAALDEHKHFGRAAQACHITQPALSNALRALEEEFGTAIVKRGRAFAGFTAEGARVLASAQRMLHERELLQQELNSVAGKPQGSLTIGAVPTAMPVAARFSAMLQARHPGISPIVRSLSSSELENGLESLALDMGLGYTDRLERHGPRLRHVPQYTEHYFLVRKAGQAHSEYMQIGPKITWAEAAKLPLCLLTREMHNRSIVDAAFAEAGAAVVKPAIETNSILTLALSVAVGEVCSVLPGALIGAVRGYRELEALPLVSPEVRTAIGFMIQGGDRTSRTLDAAMTMAQDAAWLRHAAAHSGLLSA</sequence>
<dbReference type="Gene3D" id="1.10.10.10">
    <property type="entry name" value="Winged helix-like DNA-binding domain superfamily/Winged helix DNA-binding domain"/>
    <property type="match status" value="1"/>
</dbReference>
<comment type="similarity">
    <text evidence="1">Belongs to the LysR transcriptional regulatory family.</text>
</comment>
<evidence type="ECO:0000256" key="1">
    <source>
        <dbReference type="ARBA" id="ARBA00009437"/>
    </source>
</evidence>
<dbReference type="Gene3D" id="3.40.190.290">
    <property type="match status" value="1"/>
</dbReference>
<keyword evidence="4" id="KW-0804">Transcription</keyword>
<dbReference type="Pfam" id="PF00126">
    <property type="entry name" value="HTH_1"/>
    <property type="match status" value="1"/>
</dbReference>
<proteinExistence type="inferred from homology"/>
<dbReference type="EMBL" id="JBHSRS010000084">
    <property type="protein sequence ID" value="MFC6284721.1"/>
    <property type="molecule type" value="Genomic_DNA"/>
</dbReference>
<dbReference type="PANTHER" id="PTHR30419:SF31">
    <property type="entry name" value="BLR3139 PROTEIN"/>
    <property type="match status" value="1"/>
</dbReference>
<dbReference type="PROSITE" id="PS50931">
    <property type="entry name" value="HTH_LYSR"/>
    <property type="match status" value="1"/>
</dbReference>
<dbReference type="InterPro" id="IPR036388">
    <property type="entry name" value="WH-like_DNA-bd_sf"/>
</dbReference>
<protein>
    <submittedName>
        <fullName evidence="6">LysR substrate-binding domain-containing protein</fullName>
    </submittedName>
</protein>
<gene>
    <name evidence="6" type="ORF">ACFQND_26140</name>
</gene>
<name>A0ABW1U7Q1_9BURK</name>
<organism evidence="6 7">
    <name type="scientific">Polaromonas aquatica</name>
    <dbReference type="NCBI Taxonomy" id="332657"/>
    <lineage>
        <taxon>Bacteria</taxon>
        <taxon>Pseudomonadati</taxon>
        <taxon>Pseudomonadota</taxon>
        <taxon>Betaproteobacteria</taxon>
        <taxon>Burkholderiales</taxon>
        <taxon>Comamonadaceae</taxon>
        <taxon>Polaromonas</taxon>
    </lineage>
</organism>
<keyword evidence="2" id="KW-0805">Transcription regulation</keyword>
<keyword evidence="3" id="KW-0238">DNA-binding</keyword>
<dbReference type="PRINTS" id="PR00039">
    <property type="entry name" value="HTHLYSR"/>
</dbReference>
<accession>A0ABW1U7Q1</accession>
<dbReference type="SUPFAM" id="SSF53850">
    <property type="entry name" value="Periplasmic binding protein-like II"/>
    <property type="match status" value="1"/>
</dbReference>
<evidence type="ECO:0000259" key="5">
    <source>
        <dbReference type="PROSITE" id="PS50931"/>
    </source>
</evidence>
<reference evidence="7" key="1">
    <citation type="journal article" date="2019" name="Int. J. Syst. Evol. Microbiol.">
        <title>The Global Catalogue of Microorganisms (GCM) 10K type strain sequencing project: providing services to taxonomists for standard genome sequencing and annotation.</title>
        <authorList>
            <consortium name="The Broad Institute Genomics Platform"/>
            <consortium name="The Broad Institute Genome Sequencing Center for Infectious Disease"/>
            <person name="Wu L."/>
            <person name="Ma J."/>
        </authorList>
    </citation>
    <scope>NUCLEOTIDE SEQUENCE [LARGE SCALE GENOMIC DNA]</scope>
    <source>
        <strain evidence="7">CCUG 39402</strain>
    </source>
</reference>
<dbReference type="InterPro" id="IPR050950">
    <property type="entry name" value="HTH-type_LysR_regulators"/>
</dbReference>
<dbReference type="InterPro" id="IPR036390">
    <property type="entry name" value="WH_DNA-bd_sf"/>
</dbReference>
<dbReference type="InterPro" id="IPR000847">
    <property type="entry name" value="LysR_HTH_N"/>
</dbReference>
<evidence type="ECO:0000313" key="7">
    <source>
        <dbReference type="Proteomes" id="UP001596270"/>
    </source>
</evidence>
<comment type="caution">
    <text evidence="6">The sequence shown here is derived from an EMBL/GenBank/DDBJ whole genome shotgun (WGS) entry which is preliminary data.</text>
</comment>
<dbReference type="Pfam" id="PF03466">
    <property type="entry name" value="LysR_substrate"/>
    <property type="match status" value="1"/>
</dbReference>
<dbReference type="Proteomes" id="UP001596270">
    <property type="component" value="Unassembled WGS sequence"/>
</dbReference>
<evidence type="ECO:0000256" key="2">
    <source>
        <dbReference type="ARBA" id="ARBA00023015"/>
    </source>
</evidence>
<dbReference type="SUPFAM" id="SSF46785">
    <property type="entry name" value="Winged helix' DNA-binding domain"/>
    <property type="match status" value="1"/>
</dbReference>
<keyword evidence="7" id="KW-1185">Reference proteome</keyword>
<dbReference type="InterPro" id="IPR005119">
    <property type="entry name" value="LysR_subst-bd"/>
</dbReference>
<evidence type="ECO:0000256" key="3">
    <source>
        <dbReference type="ARBA" id="ARBA00023125"/>
    </source>
</evidence>